<accession>A0ABT8X6W0</accession>
<dbReference type="PIRSF" id="PIRSF018266">
    <property type="entry name" value="FecR"/>
    <property type="match status" value="1"/>
</dbReference>
<comment type="caution">
    <text evidence="4">The sequence shown here is derived from an EMBL/GenBank/DDBJ whole genome shotgun (WGS) entry which is preliminary data.</text>
</comment>
<organism evidence="4 5">
    <name type="scientific">Flavivirga amylovorans</name>
    <dbReference type="NCBI Taxonomy" id="870486"/>
    <lineage>
        <taxon>Bacteria</taxon>
        <taxon>Pseudomonadati</taxon>
        <taxon>Bacteroidota</taxon>
        <taxon>Flavobacteriia</taxon>
        <taxon>Flavobacteriales</taxon>
        <taxon>Flavobacteriaceae</taxon>
        <taxon>Flavivirga</taxon>
    </lineage>
</organism>
<dbReference type="InterPro" id="IPR006860">
    <property type="entry name" value="FecR"/>
</dbReference>
<evidence type="ECO:0000313" key="5">
    <source>
        <dbReference type="Proteomes" id="UP001176891"/>
    </source>
</evidence>
<dbReference type="Gene3D" id="2.60.120.1440">
    <property type="match status" value="1"/>
</dbReference>
<dbReference type="PANTHER" id="PTHR30273:SF2">
    <property type="entry name" value="PROTEIN FECR"/>
    <property type="match status" value="1"/>
</dbReference>
<keyword evidence="1" id="KW-1133">Transmembrane helix</keyword>
<proteinExistence type="predicted"/>
<feature type="domain" description="FecR protein" evidence="2">
    <location>
        <begin position="175"/>
        <end position="264"/>
    </location>
</feature>
<name>A0ABT8X6W0_9FLAO</name>
<keyword evidence="1" id="KW-0472">Membrane</keyword>
<dbReference type="RefSeq" id="WP_303284417.1">
    <property type="nucleotide sequence ID" value="NZ_BAABCZ010000006.1"/>
</dbReference>
<dbReference type="Gene3D" id="3.55.50.30">
    <property type="match status" value="1"/>
</dbReference>
<keyword evidence="5" id="KW-1185">Reference proteome</keyword>
<dbReference type="Proteomes" id="UP001176891">
    <property type="component" value="Unassembled WGS sequence"/>
</dbReference>
<feature type="domain" description="Protein FecR C-terminal" evidence="3">
    <location>
        <begin position="310"/>
        <end position="378"/>
    </location>
</feature>
<reference evidence="4" key="1">
    <citation type="submission" date="2023-07" db="EMBL/GenBank/DDBJ databases">
        <title>Two novel species in the genus Flavivirga.</title>
        <authorList>
            <person name="Kwon K."/>
        </authorList>
    </citation>
    <scope>NUCLEOTIDE SEQUENCE</scope>
    <source>
        <strain evidence="4">KACC 14157</strain>
    </source>
</reference>
<gene>
    <name evidence="4" type="ORF">Q4Q39_20245</name>
</gene>
<protein>
    <submittedName>
        <fullName evidence="4">FecR domain-containing protein</fullName>
    </submittedName>
</protein>
<dbReference type="Pfam" id="PF16344">
    <property type="entry name" value="FecR_C"/>
    <property type="match status" value="1"/>
</dbReference>
<evidence type="ECO:0000313" key="4">
    <source>
        <dbReference type="EMBL" id="MDO5989741.1"/>
    </source>
</evidence>
<dbReference type="PANTHER" id="PTHR30273">
    <property type="entry name" value="PERIPLASMIC SIGNAL SENSOR AND SIGMA FACTOR ACTIVATOR FECR-RELATED"/>
    <property type="match status" value="1"/>
</dbReference>
<dbReference type="InterPro" id="IPR032508">
    <property type="entry name" value="FecR_C"/>
</dbReference>
<sequence>MKDYQIIKYLKGETTSAESEALEDWVIASPQNAKKFNLLKAQHIASTFDETSKNINVDKEYINFVNKQGAKSGTMYHVLKPVFKYAALLLLFVIGYVSTNVFSGRNLESLQTIPEDAITLQLEDGSFKVILENGVENVFDSNGKLVGLQKGSKIIYDKEMAVDKLVYNSLIVPYGKRFDVELSDGTHILLNAGTTLRYPIKFLPGKNREVFLTGEAFFDVAKDANHPFIVNADNIDVKVLGTKFNVSSYPEDDAINTTLVEGSVTVNGSDNNLEPSFLKPGYNAKWNKTDNQVSIGKVNISLYTAWVEGKIVFRHMRFKNIRKKLERHYNVVIKNNRSTLDQEFFTASFDGETIEQVLQTFDKNYGIEYTFLNNEVIIN</sequence>
<dbReference type="InterPro" id="IPR012373">
    <property type="entry name" value="Ferrdict_sens_TM"/>
</dbReference>
<keyword evidence="1" id="KW-0812">Transmembrane</keyword>
<feature type="transmembrane region" description="Helical" evidence="1">
    <location>
        <begin position="82"/>
        <end position="102"/>
    </location>
</feature>
<dbReference type="EMBL" id="JAUOEM010000011">
    <property type="protein sequence ID" value="MDO5989741.1"/>
    <property type="molecule type" value="Genomic_DNA"/>
</dbReference>
<evidence type="ECO:0000259" key="2">
    <source>
        <dbReference type="Pfam" id="PF04773"/>
    </source>
</evidence>
<dbReference type="Pfam" id="PF04773">
    <property type="entry name" value="FecR"/>
    <property type="match status" value="1"/>
</dbReference>
<evidence type="ECO:0000259" key="3">
    <source>
        <dbReference type="Pfam" id="PF16344"/>
    </source>
</evidence>
<evidence type="ECO:0000256" key="1">
    <source>
        <dbReference type="SAM" id="Phobius"/>
    </source>
</evidence>